<dbReference type="SUPFAM" id="SSF54211">
    <property type="entry name" value="Ribosomal protein S5 domain 2-like"/>
    <property type="match status" value="1"/>
</dbReference>
<dbReference type="Gene3D" id="3.30.230.10">
    <property type="match status" value="1"/>
</dbReference>
<evidence type="ECO:0000256" key="6">
    <source>
        <dbReference type="HAMAP-Rule" id="MF_00227"/>
    </source>
</evidence>
<dbReference type="HAMAP" id="MF_00227">
    <property type="entry name" value="RNase_P"/>
    <property type="match status" value="1"/>
</dbReference>
<dbReference type="GO" id="GO:0004526">
    <property type="term" value="F:ribonuclease P activity"/>
    <property type="evidence" value="ECO:0007669"/>
    <property type="project" value="UniProtKB-EC"/>
</dbReference>
<dbReference type="Proteomes" id="UP001239462">
    <property type="component" value="Unassembled WGS sequence"/>
</dbReference>
<comment type="similarity">
    <text evidence="6">Belongs to the RnpA family.</text>
</comment>
<comment type="caution">
    <text evidence="8">The sequence shown here is derived from an EMBL/GenBank/DDBJ whole genome shotgun (WGS) entry which is preliminary data.</text>
</comment>
<keyword evidence="5 6" id="KW-0694">RNA-binding</keyword>
<evidence type="ECO:0000256" key="7">
    <source>
        <dbReference type="NCBIfam" id="TIGR00188"/>
    </source>
</evidence>
<dbReference type="InterPro" id="IPR000100">
    <property type="entry name" value="RNase_P"/>
</dbReference>
<evidence type="ECO:0000313" key="8">
    <source>
        <dbReference type="EMBL" id="MDM4017349.1"/>
    </source>
</evidence>
<keyword evidence="9" id="KW-1185">Reference proteome</keyword>
<dbReference type="InterPro" id="IPR020568">
    <property type="entry name" value="Ribosomal_Su5_D2-typ_SF"/>
</dbReference>
<dbReference type="PANTHER" id="PTHR33992">
    <property type="entry name" value="RIBONUCLEASE P PROTEIN COMPONENT"/>
    <property type="match status" value="1"/>
</dbReference>
<dbReference type="PANTHER" id="PTHR33992:SF1">
    <property type="entry name" value="RIBONUCLEASE P PROTEIN COMPONENT"/>
    <property type="match status" value="1"/>
</dbReference>
<dbReference type="NCBIfam" id="TIGR00188">
    <property type="entry name" value="rnpA"/>
    <property type="match status" value="1"/>
</dbReference>
<comment type="subunit">
    <text evidence="6">Consists of a catalytic RNA component (M1 or rnpB) and a protein subunit.</text>
</comment>
<evidence type="ECO:0000256" key="3">
    <source>
        <dbReference type="ARBA" id="ARBA00022759"/>
    </source>
</evidence>
<dbReference type="EC" id="3.1.26.5" evidence="6 7"/>
<name>A0ABT7PLF8_9BACT</name>
<keyword evidence="4 6" id="KW-0378">Hydrolase</keyword>
<comment type="catalytic activity">
    <reaction evidence="6">
        <text>Endonucleolytic cleavage of RNA, removing 5'-extranucleotides from tRNA precursor.</text>
        <dbReference type="EC" id="3.1.26.5"/>
    </reaction>
</comment>
<dbReference type="Pfam" id="PF00825">
    <property type="entry name" value="Ribonuclease_P"/>
    <property type="match status" value="1"/>
</dbReference>
<dbReference type="RefSeq" id="WP_149499083.1">
    <property type="nucleotide sequence ID" value="NZ_JASZZN010000013.1"/>
</dbReference>
<dbReference type="InterPro" id="IPR014721">
    <property type="entry name" value="Ribsml_uS5_D2-typ_fold_subgr"/>
</dbReference>
<sequence>MAKITTNTARGRHTFPKAKRVTRGSEFTLILRRGTCAADNCLVVFAIPQEALLAQKTSSTQDRSDRRLGVTIPKKTGNAVVRNRWKRLIRESFRTQQDRIPTGYDFIVRPKKDAECSGKMIQRSLPKLAQKAVRRLRDRRTT</sequence>
<proteinExistence type="inferred from homology"/>
<reference evidence="8 9" key="1">
    <citation type="submission" date="2023-06" db="EMBL/GenBank/DDBJ databases">
        <title>Roseiconus lacunae JC819 isolated from Gulf of Mannar region, Tamil Nadu.</title>
        <authorList>
            <person name="Pk S."/>
            <person name="Ch S."/>
            <person name="Ch V.R."/>
        </authorList>
    </citation>
    <scope>NUCLEOTIDE SEQUENCE [LARGE SCALE GENOMIC DNA]</scope>
    <source>
        <strain evidence="8 9">JC819</strain>
    </source>
</reference>
<protein>
    <recommendedName>
        <fullName evidence="6 7">Ribonuclease P protein component</fullName>
        <shortName evidence="6">RNase P protein</shortName>
        <shortName evidence="6">RNaseP protein</shortName>
        <ecNumber evidence="6 7">3.1.26.5</ecNumber>
    </recommendedName>
    <alternativeName>
        <fullName evidence="6">Protein C5</fullName>
    </alternativeName>
</protein>
<evidence type="ECO:0000256" key="1">
    <source>
        <dbReference type="ARBA" id="ARBA00022694"/>
    </source>
</evidence>
<evidence type="ECO:0000313" key="9">
    <source>
        <dbReference type="Proteomes" id="UP001239462"/>
    </source>
</evidence>
<gene>
    <name evidence="6 8" type="primary">rnpA</name>
    <name evidence="8" type="ORF">QTN89_18015</name>
</gene>
<accession>A0ABT7PLF8</accession>
<evidence type="ECO:0000256" key="2">
    <source>
        <dbReference type="ARBA" id="ARBA00022722"/>
    </source>
</evidence>
<comment type="function">
    <text evidence="6">RNaseP catalyzes the removal of the 5'-leader sequence from pre-tRNA to produce the mature 5'-terminus. It can also cleave other RNA substrates such as 4.5S RNA. The protein component plays an auxiliary but essential role in vivo by binding to the 5'-leader sequence and broadening the substrate specificity of the ribozyme.</text>
</comment>
<evidence type="ECO:0000256" key="5">
    <source>
        <dbReference type="ARBA" id="ARBA00022884"/>
    </source>
</evidence>
<keyword evidence="2 6" id="KW-0540">Nuclease</keyword>
<organism evidence="8 9">
    <name type="scientific">Roseiconus lacunae</name>
    <dbReference type="NCBI Taxonomy" id="2605694"/>
    <lineage>
        <taxon>Bacteria</taxon>
        <taxon>Pseudomonadati</taxon>
        <taxon>Planctomycetota</taxon>
        <taxon>Planctomycetia</taxon>
        <taxon>Pirellulales</taxon>
        <taxon>Pirellulaceae</taxon>
        <taxon>Roseiconus</taxon>
    </lineage>
</organism>
<evidence type="ECO:0000256" key="4">
    <source>
        <dbReference type="ARBA" id="ARBA00022801"/>
    </source>
</evidence>
<keyword evidence="3 6" id="KW-0255">Endonuclease</keyword>
<keyword evidence="1 6" id="KW-0819">tRNA processing</keyword>
<dbReference type="EMBL" id="JASZZN010000013">
    <property type="protein sequence ID" value="MDM4017349.1"/>
    <property type="molecule type" value="Genomic_DNA"/>
</dbReference>